<organism evidence="7 8">
    <name type="scientific">Phascolomyces articulosus</name>
    <dbReference type="NCBI Taxonomy" id="60185"/>
    <lineage>
        <taxon>Eukaryota</taxon>
        <taxon>Fungi</taxon>
        <taxon>Fungi incertae sedis</taxon>
        <taxon>Mucoromycota</taxon>
        <taxon>Mucoromycotina</taxon>
        <taxon>Mucoromycetes</taxon>
        <taxon>Mucorales</taxon>
        <taxon>Lichtheimiaceae</taxon>
        <taxon>Phascolomyces</taxon>
    </lineage>
</organism>
<keyword evidence="8" id="KW-1185">Reference proteome</keyword>
<proteinExistence type="predicted"/>
<sequence length="399" mass="46055">MKFAKEIENASYDLPSDWRPYLIHYKLLKKAIRLVVAELRTRGLLDIEKGEGQLNFSYEFDGDVEDPQPCIKITVDEAAARLIPDLIPTSSTNTSVLKIKLVKDSEFFHLLLKGLSQASVLYSTEQKRLSGKVDALETQLAKAASPKKQKDMYIWRDIFKLYMNASVFETTRTIDHSIQSFERSKQQLQWFTKELERLNLATKLGSKNSKEALKRFIQMNEELADFKRFHALNHTAMTKILKKHDKQSGLTARTEFPTFAKENVAIVENVLLALYSTITSKIISIVPQIDSHNCPICFAIAWRPIRLECGHVFCVRCLIKAHRRKLFDCPVCRRKHAVGNADATNLDRSLQNFFMMYFPREIQEKRRENEKEQAMQDMEAITGRAWTMYAGRESSCSIM</sequence>
<dbReference type="AlphaFoldDB" id="A0AAD5KKH8"/>
<gene>
    <name evidence="7" type="ORF">BDA99DRAFT_497186</name>
</gene>
<dbReference type="PROSITE" id="PS50089">
    <property type="entry name" value="ZF_RING_2"/>
    <property type="match status" value="1"/>
</dbReference>
<evidence type="ECO:0000313" key="8">
    <source>
        <dbReference type="Proteomes" id="UP001209540"/>
    </source>
</evidence>
<keyword evidence="3" id="KW-0862">Zinc</keyword>
<reference evidence="7" key="1">
    <citation type="journal article" date="2022" name="IScience">
        <title>Evolution of zygomycete secretomes and the origins of terrestrial fungal ecologies.</title>
        <authorList>
            <person name="Chang Y."/>
            <person name="Wang Y."/>
            <person name="Mondo S."/>
            <person name="Ahrendt S."/>
            <person name="Andreopoulos W."/>
            <person name="Barry K."/>
            <person name="Beard J."/>
            <person name="Benny G.L."/>
            <person name="Blankenship S."/>
            <person name="Bonito G."/>
            <person name="Cuomo C."/>
            <person name="Desiro A."/>
            <person name="Gervers K.A."/>
            <person name="Hundley H."/>
            <person name="Kuo A."/>
            <person name="LaButti K."/>
            <person name="Lang B.F."/>
            <person name="Lipzen A."/>
            <person name="O'Donnell K."/>
            <person name="Pangilinan J."/>
            <person name="Reynolds N."/>
            <person name="Sandor L."/>
            <person name="Smith M.E."/>
            <person name="Tsang A."/>
            <person name="Grigoriev I.V."/>
            <person name="Stajich J.E."/>
            <person name="Spatafora J.W."/>
        </authorList>
    </citation>
    <scope>NUCLEOTIDE SEQUENCE</scope>
    <source>
        <strain evidence="7">RSA 2281</strain>
    </source>
</reference>
<dbReference type="Pfam" id="PF03105">
    <property type="entry name" value="SPX"/>
    <property type="match status" value="1"/>
</dbReference>
<dbReference type="InterPro" id="IPR001841">
    <property type="entry name" value="Znf_RING"/>
</dbReference>
<comment type="caution">
    <text evidence="7">The sequence shown here is derived from an EMBL/GenBank/DDBJ whole genome shotgun (WGS) entry which is preliminary data.</text>
</comment>
<evidence type="ECO:0000259" key="5">
    <source>
        <dbReference type="PROSITE" id="PS50089"/>
    </source>
</evidence>
<evidence type="ECO:0000259" key="6">
    <source>
        <dbReference type="PROSITE" id="PS51382"/>
    </source>
</evidence>
<dbReference type="PANTHER" id="PTHR23327:SF51">
    <property type="entry name" value="TRANSCRIPTIONAL REGULATOR OF YEAST FORM ADHERENCE 3"/>
    <property type="match status" value="1"/>
</dbReference>
<dbReference type="SUPFAM" id="SSF57850">
    <property type="entry name" value="RING/U-box"/>
    <property type="match status" value="1"/>
</dbReference>
<feature type="domain" description="RING-type" evidence="5">
    <location>
        <begin position="294"/>
        <end position="333"/>
    </location>
</feature>
<evidence type="ECO:0000256" key="3">
    <source>
        <dbReference type="ARBA" id="ARBA00022833"/>
    </source>
</evidence>
<protein>
    <submittedName>
        <fullName evidence="7">SPX domain-containing protein</fullName>
    </submittedName>
</protein>
<dbReference type="InterPro" id="IPR013083">
    <property type="entry name" value="Znf_RING/FYVE/PHD"/>
</dbReference>
<evidence type="ECO:0000256" key="2">
    <source>
        <dbReference type="ARBA" id="ARBA00022771"/>
    </source>
</evidence>
<dbReference type="InterPro" id="IPR017907">
    <property type="entry name" value="Znf_RING_CS"/>
</dbReference>
<evidence type="ECO:0000313" key="7">
    <source>
        <dbReference type="EMBL" id="KAI9274333.1"/>
    </source>
</evidence>
<dbReference type="Gene3D" id="3.30.40.10">
    <property type="entry name" value="Zinc/RING finger domain, C3HC4 (zinc finger)"/>
    <property type="match status" value="1"/>
</dbReference>
<dbReference type="Pfam" id="PF00097">
    <property type="entry name" value="zf-C3HC4"/>
    <property type="match status" value="1"/>
</dbReference>
<evidence type="ECO:0000256" key="1">
    <source>
        <dbReference type="ARBA" id="ARBA00022723"/>
    </source>
</evidence>
<dbReference type="InterPro" id="IPR004331">
    <property type="entry name" value="SPX_dom"/>
</dbReference>
<evidence type="ECO:0000256" key="4">
    <source>
        <dbReference type="PROSITE-ProRule" id="PRU00175"/>
    </source>
</evidence>
<keyword evidence="1" id="KW-0479">Metal-binding</keyword>
<dbReference type="SMART" id="SM00184">
    <property type="entry name" value="RING"/>
    <property type="match status" value="1"/>
</dbReference>
<name>A0AAD5KKH8_9FUNG</name>
<reference evidence="7" key="2">
    <citation type="submission" date="2023-02" db="EMBL/GenBank/DDBJ databases">
        <authorList>
            <consortium name="DOE Joint Genome Institute"/>
            <person name="Mondo S.J."/>
            <person name="Chang Y."/>
            <person name="Wang Y."/>
            <person name="Ahrendt S."/>
            <person name="Andreopoulos W."/>
            <person name="Barry K."/>
            <person name="Beard J."/>
            <person name="Benny G.L."/>
            <person name="Blankenship S."/>
            <person name="Bonito G."/>
            <person name="Cuomo C."/>
            <person name="Desiro A."/>
            <person name="Gervers K.A."/>
            <person name="Hundley H."/>
            <person name="Kuo A."/>
            <person name="LaButti K."/>
            <person name="Lang B.F."/>
            <person name="Lipzen A."/>
            <person name="O'Donnell K."/>
            <person name="Pangilinan J."/>
            <person name="Reynolds N."/>
            <person name="Sandor L."/>
            <person name="Smith M.W."/>
            <person name="Tsang A."/>
            <person name="Grigoriev I.V."/>
            <person name="Stajich J.E."/>
            <person name="Spatafora J.W."/>
        </authorList>
    </citation>
    <scope>NUCLEOTIDE SEQUENCE</scope>
    <source>
        <strain evidence="7">RSA 2281</strain>
    </source>
</reference>
<dbReference type="InterPro" id="IPR018957">
    <property type="entry name" value="Znf_C3HC4_RING-type"/>
</dbReference>
<dbReference type="PROSITE" id="PS51382">
    <property type="entry name" value="SPX"/>
    <property type="match status" value="1"/>
</dbReference>
<dbReference type="PROSITE" id="PS00518">
    <property type="entry name" value="ZF_RING_1"/>
    <property type="match status" value="1"/>
</dbReference>
<dbReference type="Proteomes" id="UP001209540">
    <property type="component" value="Unassembled WGS sequence"/>
</dbReference>
<accession>A0AAD5KKH8</accession>
<dbReference type="GO" id="GO:0008270">
    <property type="term" value="F:zinc ion binding"/>
    <property type="evidence" value="ECO:0007669"/>
    <property type="project" value="UniProtKB-KW"/>
</dbReference>
<keyword evidence="2 4" id="KW-0863">Zinc-finger</keyword>
<dbReference type="EMBL" id="JAIXMP010000004">
    <property type="protein sequence ID" value="KAI9274333.1"/>
    <property type="molecule type" value="Genomic_DNA"/>
</dbReference>
<dbReference type="PANTHER" id="PTHR23327">
    <property type="entry name" value="RING FINGER PROTEIN 127"/>
    <property type="match status" value="1"/>
</dbReference>
<feature type="domain" description="SPX" evidence="6">
    <location>
        <begin position="1"/>
        <end position="258"/>
    </location>
</feature>